<comment type="caution">
    <text evidence="2">The sequence shown here is derived from an EMBL/GenBank/DDBJ whole genome shotgun (WGS) entry which is preliminary data.</text>
</comment>
<dbReference type="SUPFAM" id="SSF51735">
    <property type="entry name" value="NAD(P)-binding Rossmann-fold domains"/>
    <property type="match status" value="1"/>
</dbReference>
<organism evidence="2">
    <name type="scientific">mine drainage metagenome</name>
    <dbReference type="NCBI Taxonomy" id="410659"/>
    <lineage>
        <taxon>unclassified sequences</taxon>
        <taxon>metagenomes</taxon>
        <taxon>ecological metagenomes</taxon>
    </lineage>
</organism>
<dbReference type="Pfam" id="PF07991">
    <property type="entry name" value="KARI_N"/>
    <property type="match status" value="1"/>
</dbReference>
<evidence type="ECO:0000313" key="2">
    <source>
        <dbReference type="EMBL" id="EQD37477.1"/>
    </source>
</evidence>
<dbReference type="Gene3D" id="3.40.50.720">
    <property type="entry name" value="NAD(P)-binding Rossmann-like Domain"/>
    <property type="match status" value="1"/>
</dbReference>
<sequence length="67" mass="7384">MKDLGRIGVIGYGSQGRAQALNLRDRGLAIEIGLRRDSQHWDAVRRDGLQPVAIDTLAGRVDLLVFL</sequence>
<name>T0YZV5_9ZZZZ</name>
<reference evidence="2" key="2">
    <citation type="journal article" date="2014" name="ISME J.">
        <title>Microbial stratification in low pH oxic and suboxic macroscopic growths along an acid mine drainage.</title>
        <authorList>
            <person name="Mendez-Garcia C."/>
            <person name="Mesa V."/>
            <person name="Sprenger R.R."/>
            <person name="Richter M."/>
            <person name="Diez M.S."/>
            <person name="Solano J."/>
            <person name="Bargiela R."/>
            <person name="Golyshina O.V."/>
            <person name="Manteca A."/>
            <person name="Ramos J.L."/>
            <person name="Gallego J.R."/>
            <person name="Llorente I."/>
            <person name="Martins Dos Santos V.A."/>
            <person name="Jensen O.N."/>
            <person name="Pelaez A.I."/>
            <person name="Sanchez J."/>
            <person name="Ferrer M."/>
        </authorList>
    </citation>
    <scope>NUCLEOTIDE SEQUENCE</scope>
</reference>
<evidence type="ECO:0000259" key="1">
    <source>
        <dbReference type="PROSITE" id="PS51850"/>
    </source>
</evidence>
<dbReference type="InterPro" id="IPR013116">
    <property type="entry name" value="KARI_N"/>
</dbReference>
<feature type="non-terminal residue" evidence="2">
    <location>
        <position position="67"/>
    </location>
</feature>
<dbReference type="InterPro" id="IPR036291">
    <property type="entry name" value="NAD(P)-bd_dom_sf"/>
</dbReference>
<dbReference type="InterPro" id="IPR013023">
    <property type="entry name" value="KARI"/>
</dbReference>
<dbReference type="GO" id="GO:0009099">
    <property type="term" value="P:L-valine biosynthetic process"/>
    <property type="evidence" value="ECO:0007669"/>
    <property type="project" value="TreeGrafter"/>
</dbReference>
<dbReference type="PANTHER" id="PTHR21371:SF1">
    <property type="entry name" value="KETOL-ACID REDUCTOISOMERASE, MITOCHONDRIAL"/>
    <property type="match status" value="1"/>
</dbReference>
<protein>
    <submittedName>
        <fullName evidence="2">Acetohydroxy acid isomeroreductase, catalytic domain protein</fullName>
    </submittedName>
</protein>
<dbReference type="GO" id="GO:0004455">
    <property type="term" value="F:ketol-acid reductoisomerase activity"/>
    <property type="evidence" value="ECO:0007669"/>
    <property type="project" value="TreeGrafter"/>
</dbReference>
<dbReference type="PROSITE" id="PS51850">
    <property type="entry name" value="KARI_N"/>
    <property type="match status" value="1"/>
</dbReference>
<dbReference type="PANTHER" id="PTHR21371">
    <property type="entry name" value="KETOL-ACID REDUCTOISOMERASE, MITOCHONDRIAL"/>
    <property type="match status" value="1"/>
</dbReference>
<feature type="domain" description="KARI N-terminal Rossmann" evidence="1">
    <location>
        <begin position="1"/>
        <end position="67"/>
    </location>
</feature>
<reference evidence="2" key="1">
    <citation type="submission" date="2013-08" db="EMBL/GenBank/DDBJ databases">
        <authorList>
            <person name="Mendez C."/>
            <person name="Richter M."/>
            <person name="Ferrer M."/>
            <person name="Sanchez J."/>
        </authorList>
    </citation>
    <scope>NUCLEOTIDE SEQUENCE</scope>
</reference>
<dbReference type="GO" id="GO:0009097">
    <property type="term" value="P:isoleucine biosynthetic process"/>
    <property type="evidence" value="ECO:0007669"/>
    <property type="project" value="TreeGrafter"/>
</dbReference>
<dbReference type="EMBL" id="AUZX01012908">
    <property type="protein sequence ID" value="EQD37477.1"/>
    <property type="molecule type" value="Genomic_DNA"/>
</dbReference>
<dbReference type="AlphaFoldDB" id="T0YZV5"/>
<accession>T0YZV5</accession>
<gene>
    <name evidence="2" type="ORF">B1A_17546</name>
</gene>
<proteinExistence type="predicted"/>